<dbReference type="AlphaFoldDB" id="A0A3P1CWB1"/>
<feature type="chain" id="PRO_5017972316" description="Outer membrane protein beta-barrel domain-containing protein" evidence="1">
    <location>
        <begin position="21"/>
        <end position="383"/>
    </location>
</feature>
<dbReference type="Proteomes" id="UP000274271">
    <property type="component" value="Unassembled WGS sequence"/>
</dbReference>
<evidence type="ECO:0000313" key="2">
    <source>
        <dbReference type="EMBL" id="RRB17509.1"/>
    </source>
</evidence>
<comment type="caution">
    <text evidence="2">The sequence shown here is derived from an EMBL/GenBank/DDBJ whole genome shotgun (WGS) entry which is preliminary data.</text>
</comment>
<feature type="signal peptide" evidence="1">
    <location>
        <begin position="1"/>
        <end position="20"/>
    </location>
</feature>
<dbReference type="EMBL" id="RQJP01000001">
    <property type="protein sequence ID" value="RRB17509.1"/>
    <property type="molecule type" value="Genomic_DNA"/>
</dbReference>
<evidence type="ECO:0000313" key="3">
    <source>
        <dbReference type="Proteomes" id="UP000274271"/>
    </source>
</evidence>
<proteinExistence type="predicted"/>
<name>A0A3P1CWB1_9BACT</name>
<dbReference type="OrthoDB" id="924261at2"/>
<reference evidence="2 3" key="1">
    <citation type="submission" date="2018-11" db="EMBL/GenBank/DDBJ databases">
        <authorList>
            <person name="Zhou Z."/>
            <person name="Wang G."/>
        </authorList>
    </citation>
    <scope>NUCLEOTIDE SEQUENCE [LARGE SCALE GENOMIC DNA]</scope>
    <source>
        <strain evidence="2 3">KCTC42998</strain>
    </source>
</reference>
<dbReference type="SUPFAM" id="SSF56925">
    <property type="entry name" value="OMPA-like"/>
    <property type="match status" value="1"/>
</dbReference>
<protein>
    <recommendedName>
        <fullName evidence="4">Outer membrane protein beta-barrel domain-containing protein</fullName>
    </recommendedName>
</protein>
<organism evidence="2 3">
    <name type="scientific">Larkinella knui</name>
    <dbReference type="NCBI Taxonomy" id="2025310"/>
    <lineage>
        <taxon>Bacteria</taxon>
        <taxon>Pseudomonadati</taxon>
        <taxon>Bacteroidota</taxon>
        <taxon>Cytophagia</taxon>
        <taxon>Cytophagales</taxon>
        <taxon>Spirosomataceae</taxon>
        <taxon>Larkinella</taxon>
    </lineage>
</organism>
<accession>A0A3P1CWB1</accession>
<evidence type="ECO:0000256" key="1">
    <source>
        <dbReference type="SAM" id="SignalP"/>
    </source>
</evidence>
<dbReference type="Gene3D" id="2.40.160.20">
    <property type="match status" value="1"/>
</dbReference>
<keyword evidence="3" id="KW-1185">Reference proteome</keyword>
<evidence type="ECO:0008006" key="4">
    <source>
        <dbReference type="Google" id="ProtNLM"/>
    </source>
</evidence>
<keyword evidence="1" id="KW-0732">Signal</keyword>
<dbReference type="InterPro" id="IPR011250">
    <property type="entry name" value="OMP/PagP_B-barrel"/>
</dbReference>
<dbReference type="RefSeq" id="WP_124904190.1">
    <property type="nucleotide sequence ID" value="NZ_RQJP01000001.1"/>
</dbReference>
<sequence length="383" mass="41886">MKLATLLSGCLLLIPHFSTAQTEPGRALWSGNLQLNTTQLAGEYPNGYTRRSPQLNFSVNHGVFLQNNWLLGLAVNGSYYKQVNANTIPLNQQYRRGGLSIFARKYWGASNWRIYAGGGIGGNLDNYSQEVYDAGTSIRTENRTNTYQVSPFTQIGGVYFLDGRWGLEMSTNSTVFPFTFSGLTAGLIYMTGRTRSERDIQAATPPTVGSQARAGRFTVGASVVFSGRNEELNNRRSDAKSLIAAPAVGFFVANNFLVGISVPITWSTTSGTSKAAETTLGIAPYVRAYLSNTRLRPYVGATFTYSAYSFKQDPFPKEQINHTTGGTLNGGLAYLLGDNFIAEANLLNLNVSKQTQNNQLKNGLWLQGLQLTTSPAFTVQYVF</sequence>
<gene>
    <name evidence="2" type="ORF">EHT87_04265</name>
</gene>